<dbReference type="EMBL" id="CAKOGP040002136">
    <property type="protein sequence ID" value="CAJ1963209.1"/>
    <property type="molecule type" value="Genomic_DNA"/>
</dbReference>
<name>A0AAD2G6F0_9STRA</name>
<reference evidence="2" key="1">
    <citation type="submission" date="2023-08" db="EMBL/GenBank/DDBJ databases">
        <authorList>
            <person name="Audoor S."/>
            <person name="Bilcke G."/>
        </authorList>
    </citation>
    <scope>NUCLEOTIDE SEQUENCE</scope>
</reference>
<comment type="caution">
    <text evidence="2">The sequence shown here is derived from an EMBL/GenBank/DDBJ whole genome shotgun (WGS) entry which is preliminary data.</text>
</comment>
<accession>A0AAD2G6F0</accession>
<proteinExistence type="predicted"/>
<feature type="region of interest" description="Disordered" evidence="1">
    <location>
        <begin position="1"/>
        <end position="27"/>
    </location>
</feature>
<dbReference type="AlphaFoldDB" id="A0AAD2G6F0"/>
<organism evidence="2 3">
    <name type="scientific">Cylindrotheca closterium</name>
    <dbReference type="NCBI Taxonomy" id="2856"/>
    <lineage>
        <taxon>Eukaryota</taxon>
        <taxon>Sar</taxon>
        <taxon>Stramenopiles</taxon>
        <taxon>Ochrophyta</taxon>
        <taxon>Bacillariophyta</taxon>
        <taxon>Bacillariophyceae</taxon>
        <taxon>Bacillariophycidae</taxon>
        <taxon>Bacillariales</taxon>
        <taxon>Bacillariaceae</taxon>
        <taxon>Cylindrotheca</taxon>
    </lineage>
</organism>
<keyword evidence="3" id="KW-1185">Reference proteome</keyword>
<evidence type="ECO:0000313" key="2">
    <source>
        <dbReference type="EMBL" id="CAJ1963209.1"/>
    </source>
</evidence>
<dbReference type="Proteomes" id="UP001295423">
    <property type="component" value="Unassembled WGS sequence"/>
</dbReference>
<sequence length="416" mass="46059">MNNQRINNNDERPKATSTIPPPLPPFRSVRMNVGPAPVMVQPQSFGAKAPPMMPGASSFGAKHGQGKTMMAPPKPMGFASSGTAMQNNSISTSSNSKFVWKVDALQTVPVYHPLERTAVTFGNEHTLDMITQRISNFMKEQSIHCDYDDAMARVVCSTACCLFFSVQLWQKAGSIVMEMQRKQGCAIYMQSLRQQLKDCILFGEQPNKTQDVTCPPALKQQLARMIPAIPAAVEQEQGSCIDLCQEMLASNFMNHQRMGLESLCILTDASKVQCSLKASEKVLQDSKLQELLLNYVEDQQQASLHLLAVKAVSQALESTATNSGNLKIDLGSVFWHTVLQALYQHIQRPHEKPLEAALAIKALRLLQLSNPECLQVLQRKHSLPVTAFLQIAHEFGKQHSASLESEAQQFMMSVVH</sequence>
<evidence type="ECO:0000313" key="3">
    <source>
        <dbReference type="Proteomes" id="UP001295423"/>
    </source>
</evidence>
<protein>
    <submittedName>
        <fullName evidence="2">Uncharacterized protein</fullName>
    </submittedName>
</protein>
<gene>
    <name evidence="2" type="ORF">CYCCA115_LOCUS20054</name>
</gene>
<evidence type="ECO:0000256" key="1">
    <source>
        <dbReference type="SAM" id="MobiDB-lite"/>
    </source>
</evidence>